<organism evidence="1 2">
    <name type="scientific">Pyronema omphalodes (strain CBS 100304)</name>
    <name type="common">Pyronema confluens</name>
    <dbReference type="NCBI Taxonomy" id="1076935"/>
    <lineage>
        <taxon>Eukaryota</taxon>
        <taxon>Fungi</taxon>
        <taxon>Dikarya</taxon>
        <taxon>Ascomycota</taxon>
        <taxon>Pezizomycotina</taxon>
        <taxon>Pezizomycetes</taxon>
        <taxon>Pezizales</taxon>
        <taxon>Pyronemataceae</taxon>
        <taxon>Pyronema</taxon>
    </lineage>
</organism>
<gene>
    <name evidence="1" type="ORF">PCON_07466</name>
</gene>
<dbReference type="AlphaFoldDB" id="U4LC35"/>
<proteinExistence type="predicted"/>
<reference evidence="1 2" key="1">
    <citation type="journal article" date="2013" name="PLoS Genet.">
        <title>The genome and development-dependent transcriptomes of Pyronema confluens: a window into fungal evolution.</title>
        <authorList>
            <person name="Traeger S."/>
            <person name="Altegoer F."/>
            <person name="Freitag M."/>
            <person name="Gabaldon T."/>
            <person name="Kempken F."/>
            <person name="Kumar A."/>
            <person name="Marcet-Houben M."/>
            <person name="Poggeler S."/>
            <person name="Stajich J.E."/>
            <person name="Nowrousian M."/>
        </authorList>
    </citation>
    <scope>NUCLEOTIDE SEQUENCE [LARGE SCALE GENOMIC DNA]</scope>
    <source>
        <strain evidence="2">CBS 100304</strain>
        <tissue evidence="1">Vegetative mycelium</tissue>
    </source>
</reference>
<name>U4LC35_PYROM</name>
<sequence>MPIHSYPVAILARNSSTGSADHIYNIYTTRPNRNADQVIN</sequence>
<evidence type="ECO:0000313" key="2">
    <source>
        <dbReference type="Proteomes" id="UP000018144"/>
    </source>
</evidence>
<evidence type="ECO:0000313" key="1">
    <source>
        <dbReference type="EMBL" id="CCX07877.1"/>
    </source>
</evidence>
<accession>U4LC35</accession>
<protein>
    <submittedName>
        <fullName evidence="1">Uncharacterized protein</fullName>
    </submittedName>
</protein>
<dbReference type="EMBL" id="HF935378">
    <property type="protein sequence ID" value="CCX07877.1"/>
    <property type="molecule type" value="Genomic_DNA"/>
</dbReference>
<dbReference type="Proteomes" id="UP000018144">
    <property type="component" value="Unassembled WGS sequence"/>
</dbReference>
<keyword evidence="2" id="KW-1185">Reference proteome</keyword>